<organism evidence="2 3">
    <name type="scientific">Kitasatospora atroaurantiaca</name>
    <dbReference type="NCBI Taxonomy" id="285545"/>
    <lineage>
        <taxon>Bacteria</taxon>
        <taxon>Bacillati</taxon>
        <taxon>Actinomycetota</taxon>
        <taxon>Actinomycetes</taxon>
        <taxon>Kitasatosporales</taxon>
        <taxon>Streptomycetaceae</taxon>
        <taxon>Kitasatospora</taxon>
    </lineage>
</organism>
<gene>
    <name evidence="2" type="ORF">FB465_1088</name>
</gene>
<protein>
    <submittedName>
        <fullName evidence="2">Uncharacterized protein DUF5134</fullName>
    </submittedName>
</protein>
<dbReference type="AlphaFoldDB" id="A0A561EKI1"/>
<comment type="caution">
    <text evidence="2">The sequence shown here is derived from an EMBL/GenBank/DDBJ whole genome shotgun (WGS) entry which is preliminary data.</text>
</comment>
<dbReference type="EMBL" id="VIVR01000001">
    <property type="protein sequence ID" value="TWE16123.1"/>
    <property type="molecule type" value="Genomic_DNA"/>
</dbReference>
<name>A0A561EKI1_9ACTN</name>
<proteinExistence type="predicted"/>
<keyword evidence="1" id="KW-1133">Transmembrane helix</keyword>
<dbReference type="InterPro" id="IPR033458">
    <property type="entry name" value="DUF5134"/>
</dbReference>
<evidence type="ECO:0000313" key="3">
    <source>
        <dbReference type="Proteomes" id="UP000318416"/>
    </source>
</evidence>
<dbReference type="OrthoDB" id="3873591at2"/>
<feature type="transmembrane region" description="Helical" evidence="1">
    <location>
        <begin position="98"/>
        <end position="121"/>
    </location>
</feature>
<dbReference type="RefSeq" id="WP_145788047.1">
    <property type="nucleotide sequence ID" value="NZ_BAAABR010000085.1"/>
</dbReference>
<keyword evidence="1" id="KW-0812">Transmembrane</keyword>
<keyword evidence="3" id="KW-1185">Reference proteome</keyword>
<dbReference type="Proteomes" id="UP000318416">
    <property type="component" value="Unassembled WGS sequence"/>
</dbReference>
<keyword evidence="1" id="KW-0472">Membrane</keyword>
<evidence type="ECO:0000256" key="1">
    <source>
        <dbReference type="SAM" id="Phobius"/>
    </source>
</evidence>
<feature type="transmembrane region" description="Helical" evidence="1">
    <location>
        <begin position="127"/>
        <end position="146"/>
    </location>
</feature>
<sequence length="185" mass="18892">MHGPAVVTWLLAVLATASGVYCLTRLRGVAAACTSSGPGTGRWPARESDAAEALMGLGMAGMVLRPGILWGWPYGLLAAALLVAAARPAATGLRAHRLHHAIGALAMTYMALAMASAPAHAHHGAPAGLPLLTGVLLLYFGTYALWAGSRLLSTPAGPVRVAGAEVSRACRLAMGIGMFAMLLTM</sequence>
<evidence type="ECO:0000313" key="2">
    <source>
        <dbReference type="EMBL" id="TWE16123.1"/>
    </source>
</evidence>
<dbReference type="Pfam" id="PF17197">
    <property type="entry name" value="DUF5134"/>
    <property type="match status" value="1"/>
</dbReference>
<accession>A0A561EKI1</accession>
<reference evidence="2 3" key="1">
    <citation type="submission" date="2019-06" db="EMBL/GenBank/DDBJ databases">
        <title>Sequencing the genomes of 1000 actinobacteria strains.</title>
        <authorList>
            <person name="Klenk H.-P."/>
        </authorList>
    </citation>
    <scope>NUCLEOTIDE SEQUENCE [LARGE SCALE GENOMIC DNA]</scope>
    <source>
        <strain evidence="2 3">DSM 41649</strain>
    </source>
</reference>
<feature type="transmembrane region" description="Helical" evidence="1">
    <location>
        <begin position="67"/>
        <end position="86"/>
    </location>
</feature>